<dbReference type="STRING" id="113653.GAH_00265"/>
<dbReference type="GeneID" id="24802851"/>
<dbReference type="EMBL" id="CP011267">
    <property type="protein sequence ID" value="AKG92381.1"/>
    <property type="molecule type" value="Genomic_DNA"/>
</dbReference>
<keyword evidence="2" id="KW-1185">Reference proteome</keyword>
<dbReference type="InParanoid" id="A0A0F7DC81"/>
<proteinExistence type="predicted"/>
<dbReference type="AlphaFoldDB" id="A0A0F7DC81"/>
<sequence>MQLVGLKGYSRYSDSKAFTLEEINRMDEAVVALNRVKEADELEKVCEKIRHEHVVLNELAAISRVSGKKKVTVSVGMNALNREDIRLYEELGAYAVVIPPELNHEVDGLKSKSLKIEVFGRAFVEMFYKGKCMLSAYSSGRSVKRDGECGMECARRWKVIYNGRAVAEVTFRPRLMHFSVDADLVKHETRQITKVGVMEYGAHNGNSQS</sequence>
<gene>
    <name evidence="1" type="ORF">GAH_00265</name>
</gene>
<name>A0A0F7DC81_9EURY</name>
<dbReference type="Proteomes" id="UP000034723">
    <property type="component" value="Chromosome"/>
</dbReference>
<evidence type="ECO:0000313" key="2">
    <source>
        <dbReference type="Proteomes" id="UP000034723"/>
    </source>
</evidence>
<dbReference type="Pfam" id="PF01136">
    <property type="entry name" value="Peptidase_U32"/>
    <property type="match status" value="1"/>
</dbReference>
<reference evidence="1 2" key="1">
    <citation type="submission" date="2015-04" db="EMBL/GenBank/DDBJ databases">
        <title>The complete genome sequence of the hyperthermophilic, obligate iron-reducing archaeon Geoglobus ahangari strain 234T.</title>
        <authorList>
            <person name="Manzella M.P."/>
            <person name="Holmes D.E."/>
            <person name="Rocheleau J.M."/>
            <person name="Chung A."/>
            <person name="Reguera G."/>
            <person name="Kashefi K."/>
        </authorList>
    </citation>
    <scope>NUCLEOTIDE SEQUENCE [LARGE SCALE GENOMIC DNA]</scope>
    <source>
        <strain evidence="1 2">234</strain>
    </source>
</reference>
<dbReference type="HOGENOM" id="CLU_1313084_0_0_2"/>
<dbReference type="InterPro" id="IPR051454">
    <property type="entry name" value="RNA/ubiquinone_mod_enzymes"/>
</dbReference>
<evidence type="ECO:0000313" key="1">
    <source>
        <dbReference type="EMBL" id="AKG92381.1"/>
    </source>
</evidence>
<dbReference type="RefSeq" id="WP_048094342.1">
    <property type="nucleotide sequence ID" value="NZ_CP011267.1"/>
</dbReference>
<protein>
    <submittedName>
        <fullName evidence="1">Peptidase family U32</fullName>
    </submittedName>
</protein>
<dbReference type="InterPro" id="IPR001539">
    <property type="entry name" value="Peptidase_U32"/>
</dbReference>
<accession>A0A0F7DC81</accession>
<dbReference type="PANTHER" id="PTHR30217">
    <property type="entry name" value="PEPTIDASE U32 FAMILY"/>
    <property type="match status" value="1"/>
</dbReference>
<dbReference type="KEGG" id="gah:GAH_00265"/>
<dbReference type="OrthoDB" id="51599at2157"/>
<organism evidence="1 2">
    <name type="scientific">Geoglobus ahangari</name>
    <dbReference type="NCBI Taxonomy" id="113653"/>
    <lineage>
        <taxon>Archaea</taxon>
        <taxon>Methanobacteriati</taxon>
        <taxon>Methanobacteriota</taxon>
        <taxon>Archaeoglobi</taxon>
        <taxon>Archaeoglobales</taxon>
        <taxon>Archaeoglobaceae</taxon>
        <taxon>Geoglobus</taxon>
    </lineage>
</organism>